<feature type="compositionally biased region" description="Polar residues" evidence="2">
    <location>
        <begin position="69"/>
        <end position="82"/>
    </location>
</feature>
<evidence type="ECO:0000256" key="1">
    <source>
        <dbReference type="SAM" id="Coils"/>
    </source>
</evidence>
<dbReference type="AlphaFoldDB" id="A0A183AJH1"/>
<feature type="region of interest" description="Disordered" evidence="2">
    <location>
        <begin position="69"/>
        <end position="122"/>
    </location>
</feature>
<name>A0A183AJH1_9TREM</name>
<dbReference type="PROSITE" id="PS51457">
    <property type="entry name" value="BEN"/>
    <property type="match status" value="1"/>
</dbReference>
<protein>
    <submittedName>
        <fullName evidence="4">BEN domain-containing protein</fullName>
    </submittedName>
</protein>
<evidence type="ECO:0000313" key="4">
    <source>
        <dbReference type="WBParaSite" id="ECPE_0000712101-mRNA-1"/>
    </source>
</evidence>
<reference evidence="4" key="1">
    <citation type="submission" date="2016-06" db="UniProtKB">
        <authorList>
            <consortium name="WormBaseParasite"/>
        </authorList>
    </citation>
    <scope>IDENTIFICATION</scope>
</reference>
<feature type="domain" description="BEN" evidence="3">
    <location>
        <begin position="222"/>
        <end position="312"/>
    </location>
</feature>
<dbReference type="Gene3D" id="1.10.10.2590">
    <property type="entry name" value="BEN domain"/>
    <property type="match status" value="1"/>
</dbReference>
<dbReference type="WBParaSite" id="ECPE_0000712101-mRNA-1">
    <property type="protein sequence ID" value="ECPE_0000712101-mRNA-1"/>
    <property type="gene ID" value="ECPE_0000712101"/>
</dbReference>
<keyword evidence="1" id="KW-0175">Coiled coil</keyword>
<accession>A0A183AJH1</accession>
<dbReference type="InterPro" id="IPR018379">
    <property type="entry name" value="BEN_domain"/>
</dbReference>
<dbReference type="GO" id="GO:0003677">
    <property type="term" value="F:DNA binding"/>
    <property type="evidence" value="ECO:0007669"/>
    <property type="project" value="InterPro"/>
</dbReference>
<proteinExistence type="predicted"/>
<feature type="region of interest" description="Disordered" evidence="2">
    <location>
        <begin position="162"/>
        <end position="200"/>
    </location>
</feature>
<evidence type="ECO:0000259" key="3">
    <source>
        <dbReference type="PROSITE" id="PS51457"/>
    </source>
</evidence>
<organism evidence="4">
    <name type="scientific">Echinostoma caproni</name>
    <dbReference type="NCBI Taxonomy" id="27848"/>
    <lineage>
        <taxon>Eukaryota</taxon>
        <taxon>Metazoa</taxon>
        <taxon>Spiralia</taxon>
        <taxon>Lophotrochozoa</taxon>
        <taxon>Platyhelminthes</taxon>
        <taxon>Trematoda</taxon>
        <taxon>Digenea</taxon>
        <taxon>Plagiorchiida</taxon>
        <taxon>Echinostomata</taxon>
        <taxon>Echinostomatoidea</taxon>
        <taxon>Echinostomatidae</taxon>
        <taxon>Echinostoma</taxon>
    </lineage>
</organism>
<feature type="compositionally biased region" description="Polar residues" evidence="2">
    <location>
        <begin position="168"/>
        <end position="196"/>
    </location>
</feature>
<sequence length="323" mass="36803">LPREQLVSLLQKLQAENTHLRSQLSDCQERNRILQHTLPSMLKEFLARTASQWTPNKLLTFADHCPTRSSTRLATDQPTDVQCSPIHPQDGLNYSQERSRSPAYKVQETQTTEFRLRSTEPEMVTNSQPVAAHMPLFCLGNHLSVQPPKEIAISASMGETLSDKESGFTPTDLIQTPPISNVKTNGPDEQTDSPNSRGRLDPMRVEISRTEFRRIEATILSDPRVVESRDWAAYMQANEWTRATCSLMSALFTSDQMAQCTVLGRGVKEPRQRLPVDRATYIVAVISERFRVAPTRIRARMAQKCKDERRKHRNHLLMSMQLH</sequence>
<feature type="coiled-coil region" evidence="1">
    <location>
        <begin position="3"/>
        <end position="30"/>
    </location>
</feature>
<evidence type="ECO:0000256" key="2">
    <source>
        <dbReference type="SAM" id="MobiDB-lite"/>
    </source>
</evidence>